<name>A0A369KHC1_9BACT</name>
<sequence>MEAVSYNIFQSGNILHAKVLENKKLIYIFKPKARPGKLTWTHLRLGIELDRSLKKALLIKGPVVSYVAKVVYKKTTLKDS</sequence>
<keyword evidence="2" id="KW-1185">Reference proteome</keyword>
<organism evidence="1 2">
    <name type="scientific">Candidatus Similichlamydia laticola</name>
    <dbReference type="NCBI Taxonomy" id="2170265"/>
    <lineage>
        <taxon>Bacteria</taxon>
        <taxon>Pseudomonadati</taxon>
        <taxon>Chlamydiota</taxon>
        <taxon>Chlamydiia</taxon>
        <taxon>Parachlamydiales</taxon>
        <taxon>Candidatus Parilichlamydiaceae</taxon>
        <taxon>Candidatus Similichlamydia</taxon>
    </lineage>
</organism>
<gene>
    <name evidence="1" type="ORF">HAT2_00673</name>
</gene>
<evidence type="ECO:0000313" key="1">
    <source>
        <dbReference type="EMBL" id="RDB31193.1"/>
    </source>
</evidence>
<evidence type="ECO:0000313" key="2">
    <source>
        <dbReference type="Proteomes" id="UP000253816"/>
    </source>
</evidence>
<reference evidence="1 2" key="1">
    <citation type="submission" date="2018-07" db="EMBL/GenBank/DDBJ databases">
        <title>Comparative genomics of the Candidatus Parilichlamydiaceae reveals evidence of convergent evolution and genome reduction in the phylum Chlamydiae.</title>
        <authorList>
            <person name="Taylor-Brown A."/>
            <person name="Polkinghorne A."/>
        </authorList>
    </citation>
    <scope>NUCLEOTIDE SEQUENCE [LARGE SCALE GENOMIC DNA]</scope>
    <source>
        <strain evidence="1 2">Hat2</strain>
    </source>
</reference>
<comment type="caution">
    <text evidence="1">The sequence shown here is derived from an EMBL/GenBank/DDBJ whole genome shotgun (WGS) entry which is preliminary data.</text>
</comment>
<dbReference type="Proteomes" id="UP000253816">
    <property type="component" value="Unassembled WGS sequence"/>
</dbReference>
<dbReference type="AlphaFoldDB" id="A0A369KHC1"/>
<proteinExistence type="predicted"/>
<accession>A0A369KHC1</accession>
<dbReference type="EMBL" id="QQBG01000026">
    <property type="protein sequence ID" value="RDB31193.1"/>
    <property type="molecule type" value="Genomic_DNA"/>
</dbReference>
<protein>
    <submittedName>
        <fullName evidence="1">Uncharacterized protein</fullName>
    </submittedName>
</protein>